<dbReference type="GeneID" id="57475340"/>
<dbReference type="KEGG" id="pprc:PFLCHA0_c23500"/>
<proteinExistence type="predicted"/>
<dbReference type="Pfam" id="PF01266">
    <property type="entry name" value="DAO"/>
    <property type="match status" value="1"/>
</dbReference>
<dbReference type="GO" id="GO:0016491">
    <property type="term" value="F:oxidoreductase activity"/>
    <property type="evidence" value="ECO:0007669"/>
    <property type="project" value="UniProtKB-KW"/>
</dbReference>
<dbReference type="GO" id="GO:0005737">
    <property type="term" value="C:cytoplasm"/>
    <property type="evidence" value="ECO:0007669"/>
    <property type="project" value="TreeGrafter"/>
</dbReference>
<protein>
    <submittedName>
        <fullName evidence="3">Putative oxidoreductase OrdL</fullName>
        <ecNumber evidence="3">1.-.-.-</ecNumber>
    </submittedName>
</protein>
<organism evidence="3 4">
    <name type="scientific">Pseudomonas protegens (strain DSM 19095 / LMG 27888 / CFBP 6595 / CHA0)</name>
    <dbReference type="NCBI Taxonomy" id="1124983"/>
    <lineage>
        <taxon>Bacteria</taxon>
        <taxon>Pseudomonadati</taxon>
        <taxon>Pseudomonadota</taxon>
        <taxon>Gammaproteobacteria</taxon>
        <taxon>Pseudomonadales</taxon>
        <taxon>Pseudomonadaceae</taxon>
        <taxon>Pseudomonas</taxon>
    </lineage>
</organism>
<dbReference type="PRINTS" id="PR00420">
    <property type="entry name" value="RNGMNOXGNASE"/>
</dbReference>
<dbReference type="Gene3D" id="3.30.9.10">
    <property type="entry name" value="D-Amino Acid Oxidase, subunit A, domain 2"/>
    <property type="match status" value="1"/>
</dbReference>
<dbReference type="InterPro" id="IPR036188">
    <property type="entry name" value="FAD/NAD-bd_sf"/>
</dbReference>
<evidence type="ECO:0000256" key="1">
    <source>
        <dbReference type="ARBA" id="ARBA00023002"/>
    </source>
</evidence>
<dbReference type="RefSeq" id="WP_015635073.1">
    <property type="nucleotide sequence ID" value="NC_021237.1"/>
</dbReference>
<dbReference type="HOGENOM" id="CLU_007884_3_3_6"/>
<reference evidence="4" key="1">
    <citation type="journal article" date="2014" name="Genome Announc.">
        <title>Full-genome sequence of the plant growth-promoting bacterium Pseudomonas protegens CHA0.</title>
        <authorList>
            <person name="Jousset A."/>
            <person name="Schuldes J."/>
            <person name="Keel C."/>
            <person name="Maurhofer M."/>
            <person name="Daniel R."/>
            <person name="Scheu S."/>
            <person name="Thuermer A."/>
        </authorList>
    </citation>
    <scope>NUCLEOTIDE SEQUENCE [LARGE SCALE GENOMIC DNA]</scope>
    <source>
        <strain evidence="4">DSM 19095 / LMG 27888 / CFBP 6595 / CHA0</strain>
    </source>
</reference>
<gene>
    <name evidence="3" type="primary">ordL1</name>
    <name evidence="3" type="ORF">PFLCHA0_c23500</name>
</gene>
<evidence type="ECO:0000259" key="2">
    <source>
        <dbReference type="Pfam" id="PF01266"/>
    </source>
</evidence>
<dbReference type="Gene3D" id="3.50.50.60">
    <property type="entry name" value="FAD/NAD(P)-binding domain"/>
    <property type="match status" value="1"/>
</dbReference>
<sequence length="429" mass="46195">MSVSQTLRMPPSLWAATARPAEHTPALAEDREVDVAIVGAGYTGLVSALRLAQSGASVCVLDAGEPGWGASGRNGGQVIPGLKFDPEQLLAKFGPVQGEALIDAVGGAADEVFELIKEHGIRCDATRKGWIQPAFSGAAMHTLEQRAEQWRQRGVAVELLDKAAVSQRIGSSQYLGGWVDPRAGSLHPLNYARGLARVAMGLGVSIHGQSRVRKLQRDGGRWTLETDRSARVRASKVLLATNGYTDDLWPGLRQTVIAANSFIIATRPLPAELRQSILPGGEVCSDARRLLLYFKQDAQGRLLLGGRGPFSEPRRDADWNHLERSLLNLFPQLAGVPIEYRWSGRVALTPSFLPQLHEPAPGLSILLGYNGRGIALSTLLGKHLAARLTGAGQGFPFPVTPLRPIPLHGLQRLYLGAGIAWYRLLDALG</sequence>
<dbReference type="Proteomes" id="UP000013940">
    <property type="component" value="Chromosome"/>
</dbReference>
<dbReference type="EC" id="1.-.-.-" evidence="3"/>
<keyword evidence="1 3" id="KW-0560">Oxidoreductase</keyword>
<evidence type="ECO:0000313" key="4">
    <source>
        <dbReference type="Proteomes" id="UP000013940"/>
    </source>
</evidence>
<accession>A0A2C9EKF5</accession>
<dbReference type="AlphaFoldDB" id="A0A2C9EKF5"/>
<evidence type="ECO:0000313" key="3">
    <source>
        <dbReference type="EMBL" id="AGL84121.1"/>
    </source>
</evidence>
<dbReference type="PANTHER" id="PTHR13847:SF281">
    <property type="entry name" value="FAD DEPENDENT OXIDOREDUCTASE DOMAIN-CONTAINING PROTEIN"/>
    <property type="match status" value="1"/>
</dbReference>
<dbReference type="eggNOG" id="COG0665">
    <property type="taxonomic scope" value="Bacteria"/>
</dbReference>
<dbReference type="SUPFAM" id="SSF51905">
    <property type="entry name" value="FAD/NAD(P)-binding domain"/>
    <property type="match status" value="1"/>
</dbReference>
<dbReference type="PANTHER" id="PTHR13847">
    <property type="entry name" value="SARCOSINE DEHYDROGENASE-RELATED"/>
    <property type="match status" value="1"/>
</dbReference>
<dbReference type="InterPro" id="IPR006076">
    <property type="entry name" value="FAD-dep_OxRdtase"/>
</dbReference>
<name>A0A2C9EKF5_PSEPH</name>
<dbReference type="EMBL" id="CP003190">
    <property type="protein sequence ID" value="AGL84121.1"/>
    <property type="molecule type" value="Genomic_DNA"/>
</dbReference>
<feature type="domain" description="FAD dependent oxidoreductase" evidence="2">
    <location>
        <begin position="34"/>
        <end position="387"/>
    </location>
</feature>